<dbReference type="PANTHER" id="PTHR22893">
    <property type="entry name" value="NADH OXIDOREDUCTASE-RELATED"/>
    <property type="match status" value="1"/>
</dbReference>
<protein>
    <recommendedName>
        <fullName evidence="4">NADH:flavin oxidoreductase/NADH oxidase N-terminal domain-containing protein</fullName>
    </recommendedName>
</protein>
<evidence type="ECO:0000259" key="4">
    <source>
        <dbReference type="Pfam" id="PF00724"/>
    </source>
</evidence>
<sequence length="399" mass="44570">MTIDHKLKESFKPVALKDTDLFKPLQLTKTINLQHRVVLPPLTRFRNTIENVPTELSTEYYKQRASSKQGGLLITEATFISPQAGGYVKAPGIYSQAQIEGWRSVFKAVHEVNSFIFVQLWALGRTAKPDVLARTGQKFVAPSEIYTTEEVKKTALQNDNPIHALTIEEIKQYVKEYAQAAKNAVEAGADGVEIHSANSYLLNQFLDPASNKRTDEYGGSIENRSKFTLEVVDAIVEAIGAEKTAIRFSPYGVVSGMSGDQPGTLAIYAYLFGELEKRALEGKRLAFIHLVEPRVTKPTSSADDGFRDDVSNDFIYSIWKGNVVKAGNYGFTPEDVKKEVKNPKTLIAYGRLFIANPDLPLRLAEGFPLTDYERDQFYTEGAKGYTDYPTYAQITEQQQ</sequence>
<dbReference type="InterPro" id="IPR001155">
    <property type="entry name" value="OxRdtase_FMN_N"/>
</dbReference>
<dbReference type="OrthoDB" id="276546at2759"/>
<evidence type="ECO:0000313" key="5">
    <source>
        <dbReference type="EMBL" id="KAH3676447.1"/>
    </source>
</evidence>
<dbReference type="SUPFAM" id="SSF51395">
    <property type="entry name" value="FMN-linked oxidoreductases"/>
    <property type="match status" value="1"/>
</dbReference>
<dbReference type="PANTHER" id="PTHR22893:SF91">
    <property type="entry name" value="NADPH DEHYDROGENASE 2-RELATED"/>
    <property type="match status" value="1"/>
</dbReference>
<evidence type="ECO:0000313" key="6">
    <source>
        <dbReference type="Proteomes" id="UP000769528"/>
    </source>
</evidence>
<dbReference type="FunFam" id="3.20.20.70:FF:000138">
    <property type="entry name" value="NADPH dehydrogenase 1"/>
    <property type="match status" value="1"/>
</dbReference>
<comment type="similarity">
    <text evidence="2">Belongs to the NADH:flavin oxidoreductase/NADH oxidase family.</text>
</comment>
<keyword evidence="6" id="KW-1185">Reference proteome</keyword>
<evidence type="ECO:0000256" key="1">
    <source>
        <dbReference type="ARBA" id="ARBA00001917"/>
    </source>
</evidence>
<dbReference type="Gene3D" id="3.20.20.70">
    <property type="entry name" value="Aldolase class I"/>
    <property type="match status" value="1"/>
</dbReference>
<reference evidence="5" key="1">
    <citation type="journal article" date="2021" name="Open Biol.">
        <title>Shared evolutionary footprints suggest mitochondrial oxidative damage underlies multiple complex I losses in fungi.</title>
        <authorList>
            <person name="Schikora-Tamarit M.A."/>
            <person name="Marcet-Houben M."/>
            <person name="Nosek J."/>
            <person name="Gabaldon T."/>
        </authorList>
    </citation>
    <scope>NUCLEOTIDE SEQUENCE</scope>
    <source>
        <strain evidence="5">CBS6341</strain>
    </source>
</reference>
<reference evidence="5" key="2">
    <citation type="submission" date="2021-01" db="EMBL/GenBank/DDBJ databases">
        <authorList>
            <person name="Schikora-Tamarit M.A."/>
        </authorList>
    </citation>
    <scope>NUCLEOTIDE SEQUENCE</scope>
    <source>
        <strain evidence="5">CBS6341</strain>
    </source>
</reference>
<keyword evidence="3" id="KW-0288">FMN</keyword>
<gene>
    <name evidence="5" type="ORF">WICMUC_002078</name>
</gene>
<dbReference type="InterPro" id="IPR013785">
    <property type="entry name" value="Aldolase_TIM"/>
</dbReference>
<dbReference type="CDD" id="cd02933">
    <property type="entry name" value="OYE_like_FMN"/>
    <property type="match status" value="1"/>
</dbReference>
<name>A0A9P8PQX8_9ASCO</name>
<feature type="domain" description="NADH:flavin oxidoreductase/NADH oxidase N-terminal" evidence="4">
    <location>
        <begin position="20"/>
        <end position="368"/>
    </location>
</feature>
<dbReference type="GO" id="GO:0003959">
    <property type="term" value="F:NADPH dehydrogenase activity"/>
    <property type="evidence" value="ECO:0007669"/>
    <property type="project" value="UniProtKB-ARBA"/>
</dbReference>
<dbReference type="InterPro" id="IPR045247">
    <property type="entry name" value="Oye-like"/>
</dbReference>
<dbReference type="EMBL" id="JAEUBF010000637">
    <property type="protein sequence ID" value="KAH3676447.1"/>
    <property type="molecule type" value="Genomic_DNA"/>
</dbReference>
<dbReference type="Pfam" id="PF00724">
    <property type="entry name" value="Oxidored_FMN"/>
    <property type="match status" value="1"/>
</dbReference>
<comment type="caution">
    <text evidence="5">The sequence shown here is derived from an EMBL/GenBank/DDBJ whole genome shotgun (WGS) entry which is preliminary data.</text>
</comment>
<evidence type="ECO:0000256" key="2">
    <source>
        <dbReference type="ARBA" id="ARBA00005979"/>
    </source>
</evidence>
<dbReference type="Proteomes" id="UP000769528">
    <property type="component" value="Unassembled WGS sequence"/>
</dbReference>
<dbReference type="AlphaFoldDB" id="A0A9P8PQX8"/>
<comment type="cofactor">
    <cofactor evidence="1">
        <name>FMN</name>
        <dbReference type="ChEBI" id="CHEBI:58210"/>
    </cofactor>
</comment>
<dbReference type="GO" id="GO:0006915">
    <property type="term" value="P:apoptotic process"/>
    <property type="evidence" value="ECO:0007669"/>
    <property type="project" value="UniProtKB-ARBA"/>
</dbReference>
<keyword evidence="3" id="KW-0285">Flavoprotein</keyword>
<accession>A0A9P8PQX8</accession>
<organism evidence="5 6">
    <name type="scientific">Wickerhamomyces mucosus</name>
    <dbReference type="NCBI Taxonomy" id="1378264"/>
    <lineage>
        <taxon>Eukaryota</taxon>
        <taxon>Fungi</taxon>
        <taxon>Dikarya</taxon>
        <taxon>Ascomycota</taxon>
        <taxon>Saccharomycotina</taxon>
        <taxon>Saccharomycetes</taxon>
        <taxon>Phaffomycetales</taxon>
        <taxon>Wickerhamomycetaceae</taxon>
        <taxon>Wickerhamomyces</taxon>
    </lineage>
</organism>
<dbReference type="GO" id="GO:0010181">
    <property type="term" value="F:FMN binding"/>
    <property type="evidence" value="ECO:0007669"/>
    <property type="project" value="InterPro"/>
</dbReference>
<proteinExistence type="inferred from homology"/>
<evidence type="ECO:0000256" key="3">
    <source>
        <dbReference type="ARBA" id="ARBA00022643"/>
    </source>
</evidence>